<dbReference type="RefSeq" id="WP_136536885.1">
    <property type="nucleotide sequence ID" value="NZ_STGY01000073.1"/>
</dbReference>
<gene>
    <name evidence="2" type="ORF">FAB82_22915</name>
</gene>
<sequence length="115" mass="12122">MSTPDKAIVAHPTDKSKHDSGGVPQSFTIRCAECADDLGSHLPHCPGVIAAGYDTIEVGAFSSTVYPKAGGNFCTHDNALGALRFYLMFGPVELHLADGSVFTMEDLSIGSFESD</sequence>
<dbReference type="Proteomes" id="UP000308760">
    <property type="component" value="Unassembled WGS sequence"/>
</dbReference>
<feature type="region of interest" description="Disordered" evidence="1">
    <location>
        <begin position="1"/>
        <end position="22"/>
    </location>
</feature>
<organism evidence="2 3">
    <name type="scientific">Glycomyces buryatensis</name>
    <dbReference type="NCBI Taxonomy" id="2570927"/>
    <lineage>
        <taxon>Bacteria</taxon>
        <taxon>Bacillati</taxon>
        <taxon>Actinomycetota</taxon>
        <taxon>Actinomycetes</taxon>
        <taxon>Glycomycetales</taxon>
        <taxon>Glycomycetaceae</taxon>
        <taxon>Glycomyces</taxon>
    </lineage>
</organism>
<evidence type="ECO:0000256" key="1">
    <source>
        <dbReference type="SAM" id="MobiDB-lite"/>
    </source>
</evidence>
<name>A0A4S8PW23_9ACTN</name>
<dbReference type="AlphaFoldDB" id="A0A4S8PW23"/>
<comment type="caution">
    <text evidence="2">The sequence shown here is derived from an EMBL/GenBank/DDBJ whole genome shotgun (WGS) entry which is preliminary data.</text>
</comment>
<accession>A0A4S8PW23</accession>
<protein>
    <submittedName>
        <fullName evidence="2">Uncharacterized protein</fullName>
    </submittedName>
</protein>
<reference evidence="3" key="1">
    <citation type="submission" date="2019-04" db="EMBL/GenBank/DDBJ databases">
        <title>Nocardioides xinjiangensis sp. nov.</title>
        <authorList>
            <person name="Liu S."/>
        </authorList>
    </citation>
    <scope>NUCLEOTIDE SEQUENCE [LARGE SCALE GENOMIC DNA]</scope>
    <source>
        <strain evidence="3">18</strain>
    </source>
</reference>
<reference evidence="2 3" key="2">
    <citation type="submission" date="2019-05" db="EMBL/GenBank/DDBJ databases">
        <title>Glycomyces buryatensis sp. nov.</title>
        <authorList>
            <person name="Nikitina E."/>
        </authorList>
    </citation>
    <scope>NUCLEOTIDE SEQUENCE [LARGE SCALE GENOMIC DNA]</scope>
    <source>
        <strain evidence="2 3">18</strain>
    </source>
</reference>
<keyword evidence="3" id="KW-1185">Reference proteome</keyword>
<proteinExistence type="predicted"/>
<evidence type="ECO:0000313" key="3">
    <source>
        <dbReference type="Proteomes" id="UP000308760"/>
    </source>
</evidence>
<dbReference type="EMBL" id="STGY01000073">
    <property type="protein sequence ID" value="THV35728.1"/>
    <property type="molecule type" value="Genomic_DNA"/>
</dbReference>
<dbReference type="OrthoDB" id="5191314at2"/>
<evidence type="ECO:0000313" key="2">
    <source>
        <dbReference type="EMBL" id="THV35728.1"/>
    </source>
</evidence>